<keyword evidence="5" id="KW-1185">Reference proteome</keyword>
<feature type="region of interest" description="Disordered" evidence="2">
    <location>
        <begin position="1"/>
        <end position="234"/>
    </location>
</feature>
<feature type="compositionally biased region" description="Polar residues" evidence="2">
    <location>
        <begin position="951"/>
        <end position="966"/>
    </location>
</feature>
<feature type="compositionally biased region" description="Low complexity" evidence="2">
    <location>
        <begin position="134"/>
        <end position="147"/>
    </location>
</feature>
<evidence type="ECO:0000313" key="4">
    <source>
        <dbReference type="EMBL" id="KAK3381221.1"/>
    </source>
</evidence>
<reference evidence="4" key="1">
    <citation type="journal article" date="2023" name="Mol. Phylogenet. Evol.">
        <title>Genome-scale phylogeny and comparative genomics of the fungal order Sordariales.</title>
        <authorList>
            <person name="Hensen N."/>
            <person name="Bonometti L."/>
            <person name="Westerberg I."/>
            <person name="Brannstrom I.O."/>
            <person name="Guillou S."/>
            <person name="Cros-Aarteil S."/>
            <person name="Calhoun S."/>
            <person name="Haridas S."/>
            <person name="Kuo A."/>
            <person name="Mondo S."/>
            <person name="Pangilinan J."/>
            <person name="Riley R."/>
            <person name="LaButti K."/>
            <person name="Andreopoulos B."/>
            <person name="Lipzen A."/>
            <person name="Chen C."/>
            <person name="Yan M."/>
            <person name="Daum C."/>
            <person name="Ng V."/>
            <person name="Clum A."/>
            <person name="Steindorff A."/>
            <person name="Ohm R.A."/>
            <person name="Martin F."/>
            <person name="Silar P."/>
            <person name="Natvig D.O."/>
            <person name="Lalanne C."/>
            <person name="Gautier V."/>
            <person name="Ament-Velasquez S.L."/>
            <person name="Kruys A."/>
            <person name="Hutchinson M.I."/>
            <person name="Powell A.J."/>
            <person name="Barry K."/>
            <person name="Miller A.N."/>
            <person name="Grigoriev I.V."/>
            <person name="Debuchy R."/>
            <person name="Gladieux P."/>
            <person name="Hiltunen Thoren M."/>
            <person name="Johannesson H."/>
        </authorList>
    </citation>
    <scope>NUCLEOTIDE SEQUENCE</scope>
    <source>
        <strain evidence="4">CBS 232.78</strain>
    </source>
</reference>
<accession>A0AAE0NGW7</accession>
<feature type="compositionally biased region" description="Polar residues" evidence="2">
    <location>
        <begin position="207"/>
        <end position="234"/>
    </location>
</feature>
<feature type="compositionally biased region" description="Low complexity" evidence="2">
    <location>
        <begin position="906"/>
        <end position="916"/>
    </location>
</feature>
<reference evidence="4" key="2">
    <citation type="submission" date="2023-06" db="EMBL/GenBank/DDBJ databases">
        <authorList>
            <consortium name="Lawrence Berkeley National Laboratory"/>
            <person name="Haridas S."/>
            <person name="Hensen N."/>
            <person name="Bonometti L."/>
            <person name="Westerberg I."/>
            <person name="Brannstrom I.O."/>
            <person name="Guillou S."/>
            <person name="Cros-Aarteil S."/>
            <person name="Calhoun S."/>
            <person name="Kuo A."/>
            <person name="Mondo S."/>
            <person name="Pangilinan J."/>
            <person name="Riley R."/>
            <person name="LaButti K."/>
            <person name="Andreopoulos B."/>
            <person name="Lipzen A."/>
            <person name="Chen C."/>
            <person name="Yanf M."/>
            <person name="Daum C."/>
            <person name="Ng V."/>
            <person name="Clum A."/>
            <person name="Steindorff A."/>
            <person name="Ohm R."/>
            <person name="Martin F."/>
            <person name="Silar P."/>
            <person name="Natvig D."/>
            <person name="Lalanne C."/>
            <person name="Gautier V."/>
            <person name="Ament-velasquez S.L."/>
            <person name="Kruys A."/>
            <person name="Hutchinson M.I."/>
            <person name="Powell A.J."/>
            <person name="Barry K."/>
            <person name="Miller A.N."/>
            <person name="Grigoriev I.V."/>
            <person name="Debuchy R."/>
            <person name="Gladieux P."/>
            <person name="Thoren M.H."/>
            <person name="Johannesson H."/>
        </authorList>
    </citation>
    <scope>NUCLEOTIDE SEQUENCE</scope>
    <source>
        <strain evidence="4">CBS 232.78</strain>
    </source>
</reference>
<protein>
    <recommendedName>
        <fullName evidence="3">MIT domain-containing protein</fullName>
    </recommendedName>
</protein>
<feature type="compositionally biased region" description="Pro residues" evidence="2">
    <location>
        <begin position="633"/>
        <end position="643"/>
    </location>
</feature>
<dbReference type="InterPro" id="IPR036181">
    <property type="entry name" value="MIT_dom_sf"/>
</dbReference>
<feature type="compositionally biased region" description="Low complexity" evidence="2">
    <location>
        <begin position="690"/>
        <end position="705"/>
    </location>
</feature>
<feature type="compositionally biased region" description="Pro residues" evidence="2">
    <location>
        <begin position="890"/>
        <end position="905"/>
    </location>
</feature>
<feature type="compositionally biased region" description="Basic and acidic residues" evidence="2">
    <location>
        <begin position="536"/>
        <end position="546"/>
    </location>
</feature>
<keyword evidence="1" id="KW-0175">Coiled coil</keyword>
<feature type="region of interest" description="Disordered" evidence="2">
    <location>
        <begin position="369"/>
        <end position="424"/>
    </location>
</feature>
<feature type="compositionally biased region" description="Low complexity" evidence="2">
    <location>
        <begin position="1024"/>
        <end position="1043"/>
    </location>
</feature>
<dbReference type="PANTHER" id="PTHR37327:SF1">
    <property type="entry name" value="MICROTUBULE INTERACTING AND TRANSPORT DOMAIN-CONTAINING PROTEIN"/>
    <property type="match status" value="1"/>
</dbReference>
<feature type="region of interest" description="Disordered" evidence="2">
    <location>
        <begin position="609"/>
        <end position="707"/>
    </location>
</feature>
<feature type="compositionally biased region" description="Low complexity" evidence="2">
    <location>
        <begin position="89"/>
        <end position="100"/>
    </location>
</feature>
<gene>
    <name evidence="4" type="ORF">B0H63DRAFT_197759</name>
</gene>
<feature type="compositionally biased region" description="Polar residues" evidence="2">
    <location>
        <begin position="852"/>
        <end position="869"/>
    </location>
</feature>
<dbReference type="InterPro" id="IPR007330">
    <property type="entry name" value="MIT_dom"/>
</dbReference>
<feature type="compositionally biased region" description="Low complexity" evidence="2">
    <location>
        <begin position="115"/>
        <end position="127"/>
    </location>
</feature>
<sequence>MPSSHPAVKPFSTSPSSPSSSRQHPLQLPDRTPPPLLSSRHAGISSKHVTSPSSPSRRQRVASRDEASSGAGTPPGNNSYRYPHDPVTAAVPVDSSALSPAPAPAPPPKGPRDLPPTIAAPAPAAVAPKRHQKASSAATATSTVASTHRVSYTAFPSHTSPPAKITFDLPVSDAPSDLADPFNDPTLPASDPAKDLEPPRWGHSRSRSTGGLSDSFRNLNRWSTSTTSSHASNLANFTRRVSADVLAGAFGSPSKRLHKSRPSTGSDTPQTNGHTPVRDDSPGPTPIPPLLSLPLISTGPSLEDEFNQSNVLGRESPTRQRPIHIRRPIDDPGLYWDGTPQTLEEKPGLSSQQLEPAAAIKTAAAAMPYTQNGEPRGHSRSRSTGAKGSADTTSSSKSRDRERDRDRDRAGKPPSQKAMLSKALQKANTAVQLDNAQNIEGARRAYSEACAFLQQVLARTSAEDDRKKLEAIHQTYTSRITELDELLAGQESDGKELPQRPESNEPLDDVDEFMSSPFTSYPDEDSRGLAKPSGFSRDRLDYDRDSAAVPSYSVPTSATRRSFSTKPHPNLSIEISAQVQRDPRDGTSTYLTEQYSLQSAFSRTRFDNGVALQPPMDNEYLPPPLSPRRPLSPSKPPPPPPGQSSPDRISRNDFSVSGNGIRLGPSSAIRGHQRGNSHESVSWLDPIDESGGSASSSVHSRSSSLRIRRKHIRAASGDTEAEFDAALDDAIEAAYDEGYEPEAQIGEDLYREEPEAAVAKTLRRVELARERVRESEREALELANEREKNLRLQQQLEDEEYRRKEFTAEDFYRGMSSDDEERVLEEMTSGYIIEDFAFGQPTKTSVPRESDSSGFTSRTWHSSMGSNPPTTTTILTTVSENTIVPQMAGPMPPPTQALPQLPPQPSSAGSQSSSQSVRNRRMSGTNPKQLKIETAKITQTVPPATAGPAFPSQTKTSSYIVQQRQALSAGPNRTVGPLSARAGPSPVPGALGEGSGTPPMPTGFLHDDQPRSGSPSVSRPALRKNFSSSSLKSLKSRNLSVSNEDVPDLSPGTPLSNQYGLGGSATRLPALPSIPTPLAGTFKERANSSGTGGLHLFDSQFPLPGSPGSPSALMADAPAPLEPCPNDVMLRPFWLMRCLYQTLCHPRGGYLSNKLFVPRDVWRVKGVKLKNLEDKIANCDYLTAALQKLARVDTCDADAVLEEMQSLEGMLEQVQATLTRKLGNEVGVHGTSTMFKDASAAESEAASVPRSTSVSAKGSSSFSWRRLRSKNSSANLPGMATSYGGKGGSGGASSSATPIDGLGSKDMLLPSLPMTTHPTSRPTKRNVGMVVFAGPNANYMSALARLFDAAQTIGEASSCLRDRTKMARVVLTNFIDQIARQVDDPGLRHADKTQVGLELCTRHAAEFFGFYICRFVLSDLTLMLDKFVKRGSEWVMV</sequence>
<evidence type="ECO:0000259" key="3">
    <source>
        <dbReference type="Pfam" id="PF04212"/>
    </source>
</evidence>
<feature type="compositionally biased region" description="Polar residues" evidence="2">
    <location>
        <begin position="262"/>
        <end position="274"/>
    </location>
</feature>
<feature type="coiled-coil region" evidence="1">
    <location>
        <begin position="758"/>
        <end position="809"/>
    </location>
</feature>
<feature type="compositionally biased region" description="Polar residues" evidence="2">
    <location>
        <begin position="553"/>
        <end position="571"/>
    </location>
</feature>
<evidence type="ECO:0000313" key="5">
    <source>
        <dbReference type="Proteomes" id="UP001285441"/>
    </source>
</evidence>
<feature type="compositionally biased region" description="Basic and acidic residues" evidence="2">
    <location>
        <begin position="492"/>
        <end position="503"/>
    </location>
</feature>
<dbReference type="EMBL" id="JAULSW010000005">
    <property type="protein sequence ID" value="KAK3381221.1"/>
    <property type="molecule type" value="Genomic_DNA"/>
</dbReference>
<dbReference type="Gene3D" id="1.20.58.80">
    <property type="entry name" value="Phosphotransferase system, lactose/cellobiose-type IIA subunit"/>
    <property type="match status" value="1"/>
</dbReference>
<feature type="region of interest" description="Disordered" evidence="2">
    <location>
        <begin position="1273"/>
        <end position="1305"/>
    </location>
</feature>
<feature type="compositionally biased region" description="Low complexity" evidence="2">
    <location>
        <begin position="10"/>
        <end position="21"/>
    </location>
</feature>
<proteinExistence type="predicted"/>
<feature type="region of interest" description="Disordered" evidence="2">
    <location>
        <begin position="250"/>
        <end position="354"/>
    </location>
</feature>
<name>A0AAE0NGW7_9PEZI</name>
<evidence type="ECO:0000256" key="1">
    <source>
        <dbReference type="SAM" id="Coils"/>
    </source>
</evidence>
<feature type="region of interest" description="Disordered" evidence="2">
    <location>
        <begin position="840"/>
        <end position="1067"/>
    </location>
</feature>
<dbReference type="SUPFAM" id="SSF116846">
    <property type="entry name" value="MIT domain"/>
    <property type="match status" value="1"/>
</dbReference>
<feature type="domain" description="MIT" evidence="3">
    <location>
        <begin position="420"/>
        <end position="485"/>
    </location>
</feature>
<feature type="compositionally biased region" description="Basic and acidic residues" evidence="2">
    <location>
        <begin position="397"/>
        <end position="411"/>
    </location>
</feature>
<feature type="compositionally biased region" description="Polar residues" evidence="2">
    <location>
        <begin position="148"/>
        <end position="160"/>
    </location>
</feature>
<feature type="region of interest" description="Disordered" evidence="2">
    <location>
        <begin position="490"/>
        <end position="571"/>
    </location>
</feature>
<dbReference type="Proteomes" id="UP001285441">
    <property type="component" value="Unassembled WGS sequence"/>
</dbReference>
<feature type="compositionally biased region" description="Low complexity" evidence="2">
    <location>
        <begin position="383"/>
        <end position="396"/>
    </location>
</feature>
<feature type="compositionally biased region" description="Low complexity" evidence="2">
    <location>
        <begin position="292"/>
        <end position="301"/>
    </location>
</feature>
<comment type="caution">
    <text evidence="4">The sequence shown here is derived from an EMBL/GenBank/DDBJ whole genome shotgun (WGS) entry which is preliminary data.</text>
</comment>
<dbReference type="Pfam" id="PF04212">
    <property type="entry name" value="MIT"/>
    <property type="match status" value="1"/>
</dbReference>
<evidence type="ECO:0000256" key="2">
    <source>
        <dbReference type="SAM" id="MobiDB-lite"/>
    </source>
</evidence>
<dbReference type="PANTHER" id="PTHR37327">
    <property type="entry name" value="CHROMOSOME 1, WHOLE GENOME SHOTGUN SEQUENCE"/>
    <property type="match status" value="1"/>
</dbReference>
<organism evidence="4 5">
    <name type="scientific">Podospora didyma</name>
    <dbReference type="NCBI Taxonomy" id="330526"/>
    <lineage>
        <taxon>Eukaryota</taxon>
        <taxon>Fungi</taxon>
        <taxon>Dikarya</taxon>
        <taxon>Ascomycota</taxon>
        <taxon>Pezizomycotina</taxon>
        <taxon>Sordariomycetes</taxon>
        <taxon>Sordariomycetidae</taxon>
        <taxon>Sordariales</taxon>
        <taxon>Podosporaceae</taxon>
        <taxon>Podospora</taxon>
    </lineage>
</organism>